<accession>A0ABQ5JT91</accession>
<name>A0ABQ5JT91_9EUKA</name>
<comment type="caution">
    <text evidence="1">The sequence shown here is derived from an EMBL/GenBank/DDBJ whole genome shotgun (WGS) entry which is preliminary data.</text>
</comment>
<proteinExistence type="predicted"/>
<gene>
    <name evidence="1" type="ORF">ADUPG1_010885</name>
</gene>
<dbReference type="EMBL" id="BQXS01011744">
    <property type="protein sequence ID" value="GKT16272.1"/>
    <property type="molecule type" value="Genomic_DNA"/>
</dbReference>
<keyword evidence="2" id="KW-1185">Reference proteome</keyword>
<sequence length="345" mass="37337">RGNLIGAMLGCLSCYPIPNGLTSGTTRKSEPNVHAVVFSVITTVASVALNLPLTIRSSIHNSLINSRLIDICVTCIFGNTDNAQVVGSALAALSCIVELHDSVIAAFEDWDIHKEQLLRNKEDISSNSISVAPLFTASQMAHICLACMNACDVAPVTESAQDHRRRVTSTINNMCDCILVMSDNVNAAVLGELLFRNGVLTRLLTHTKTDGVHVTIIEGVCDVLGAIGAPNMTIGMERREDERRRRKSLKSGVVSESKEASSSRILSLVSSAELVSRRRIAAILADLLSVCVRDVRGTTAIVQCCAKLCQNPYVCRNNTVSEALFNIVFSTTFSENTKHYILPLH</sequence>
<evidence type="ECO:0000313" key="2">
    <source>
        <dbReference type="Proteomes" id="UP001057375"/>
    </source>
</evidence>
<organism evidence="1 2">
    <name type="scientific">Aduncisulcus paluster</name>
    <dbReference type="NCBI Taxonomy" id="2918883"/>
    <lineage>
        <taxon>Eukaryota</taxon>
        <taxon>Metamonada</taxon>
        <taxon>Carpediemonas-like organisms</taxon>
        <taxon>Aduncisulcus</taxon>
    </lineage>
</organism>
<feature type="non-terminal residue" evidence="1">
    <location>
        <position position="1"/>
    </location>
</feature>
<dbReference type="Proteomes" id="UP001057375">
    <property type="component" value="Unassembled WGS sequence"/>
</dbReference>
<protein>
    <submittedName>
        <fullName evidence="1">Uncharacterized protein</fullName>
    </submittedName>
</protein>
<feature type="non-terminal residue" evidence="1">
    <location>
        <position position="345"/>
    </location>
</feature>
<evidence type="ECO:0000313" key="1">
    <source>
        <dbReference type="EMBL" id="GKT16272.1"/>
    </source>
</evidence>
<reference evidence="1" key="1">
    <citation type="submission" date="2022-03" db="EMBL/GenBank/DDBJ databases">
        <title>Draft genome sequence of Aduncisulcus paluster, a free-living microaerophilic Fornicata.</title>
        <authorList>
            <person name="Yuyama I."/>
            <person name="Kume K."/>
            <person name="Tamura T."/>
            <person name="Inagaki Y."/>
            <person name="Hashimoto T."/>
        </authorList>
    </citation>
    <scope>NUCLEOTIDE SEQUENCE</scope>
    <source>
        <strain evidence="1">NY0171</strain>
    </source>
</reference>